<dbReference type="Pfam" id="PF12680">
    <property type="entry name" value="SnoaL_2"/>
    <property type="match status" value="1"/>
</dbReference>
<dbReference type="PANTHER" id="PTHR38436:SF1">
    <property type="entry name" value="ESTER CYCLASE"/>
    <property type="match status" value="1"/>
</dbReference>
<dbReference type="RefSeq" id="WP_162453100.1">
    <property type="nucleotide sequence ID" value="NZ_WLZY01000011.1"/>
</dbReference>
<reference evidence="2 3" key="1">
    <citation type="submission" date="2019-11" db="EMBL/GenBank/DDBJ databases">
        <authorList>
            <person name="Li X.-J."/>
            <person name="Feng X.-M."/>
        </authorList>
    </citation>
    <scope>NUCLEOTIDE SEQUENCE [LARGE SCALE GENOMIC DNA]</scope>
    <source>
        <strain evidence="2 3">XMNu-373</strain>
    </source>
</reference>
<gene>
    <name evidence="2" type="ORF">F7O44_25310</name>
</gene>
<dbReference type="GO" id="GO:0030638">
    <property type="term" value="P:polyketide metabolic process"/>
    <property type="evidence" value="ECO:0007669"/>
    <property type="project" value="InterPro"/>
</dbReference>
<dbReference type="InterPro" id="IPR032710">
    <property type="entry name" value="NTF2-like_dom_sf"/>
</dbReference>
<dbReference type="AlphaFoldDB" id="A0A7K3MAR9"/>
<keyword evidence="3" id="KW-1185">Reference proteome</keyword>
<dbReference type="Gene3D" id="3.10.450.50">
    <property type="match status" value="1"/>
</dbReference>
<dbReference type="EMBL" id="WLZY01000011">
    <property type="protein sequence ID" value="NDL60399.1"/>
    <property type="molecule type" value="Genomic_DNA"/>
</dbReference>
<sequence length="140" mass="15126">MSGEALANAYVETFNRRDRAGYDALFAEDVVFHDPFFPEPIKGGSAAEDVAASVWRAFPDIQWRLLRPVIDAGDRVAFELAVNGVNDGPLAMPDGELPATGRPVSFETAVFWTLGVHGLIIEERAYFDASGVAAQLGLIS</sequence>
<name>A0A7K3MAR9_9ACTN</name>
<protein>
    <recommendedName>
        <fullName evidence="1">SnoaL-like domain-containing protein</fullName>
    </recommendedName>
</protein>
<dbReference type="SUPFAM" id="SSF54427">
    <property type="entry name" value="NTF2-like"/>
    <property type="match status" value="1"/>
</dbReference>
<dbReference type="PANTHER" id="PTHR38436">
    <property type="entry name" value="POLYKETIDE CYCLASE SNOAL-LIKE DOMAIN"/>
    <property type="match status" value="1"/>
</dbReference>
<dbReference type="InterPro" id="IPR009959">
    <property type="entry name" value="Cyclase_SnoaL-like"/>
</dbReference>
<dbReference type="InterPro" id="IPR037401">
    <property type="entry name" value="SnoaL-like"/>
</dbReference>
<proteinExistence type="predicted"/>
<evidence type="ECO:0000313" key="2">
    <source>
        <dbReference type="EMBL" id="NDL60399.1"/>
    </source>
</evidence>
<organism evidence="2 3">
    <name type="scientific">Phytoactinopolyspora mesophila</name>
    <dbReference type="NCBI Taxonomy" id="2650750"/>
    <lineage>
        <taxon>Bacteria</taxon>
        <taxon>Bacillati</taxon>
        <taxon>Actinomycetota</taxon>
        <taxon>Actinomycetes</taxon>
        <taxon>Jiangellales</taxon>
        <taxon>Jiangellaceae</taxon>
        <taxon>Phytoactinopolyspora</taxon>
    </lineage>
</organism>
<accession>A0A7K3MAR9</accession>
<comment type="caution">
    <text evidence="2">The sequence shown here is derived from an EMBL/GenBank/DDBJ whole genome shotgun (WGS) entry which is preliminary data.</text>
</comment>
<dbReference type="Proteomes" id="UP000460435">
    <property type="component" value="Unassembled WGS sequence"/>
</dbReference>
<feature type="domain" description="SnoaL-like" evidence="1">
    <location>
        <begin position="8"/>
        <end position="122"/>
    </location>
</feature>
<evidence type="ECO:0000313" key="3">
    <source>
        <dbReference type="Proteomes" id="UP000460435"/>
    </source>
</evidence>
<evidence type="ECO:0000259" key="1">
    <source>
        <dbReference type="Pfam" id="PF12680"/>
    </source>
</evidence>